<dbReference type="AlphaFoldDB" id="A0A6M3LGV9"/>
<gene>
    <name evidence="1" type="ORF">MM415B04436_0003</name>
</gene>
<name>A0A6M3LGV9_9ZZZZ</name>
<reference evidence="1" key="1">
    <citation type="submission" date="2020-03" db="EMBL/GenBank/DDBJ databases">
        <title>The deep terrestrial virosphere.</title>
        <authorList>
            <person name="Holmfeldt K."/>
            <person name="Nilsson E."/>
            <person name="Simone D."/>
            <person name="Lopez-Fernandez M."/>
            <person name="Wu X."/>
            <person name="de Brujin I."/>
            <person name="Lundin D."/>
            <person name="Andersson A."/>
            <person name="Bertilsson S."/>
            <person name="Dopson M."/>
        </authorList>
    </citation>
    <scope>NUCLEOTIDE SEQUENCE</scope>
    <source>
        <strain evidence="1">MM415B04436</strain>
    </source>
</reference>
<accession>A0A6M3LGV9</accession>
<protein>
    <submittedName>
        <fullName evidence="1">Uncharacterized protein</fullName>
    </submittedName>
</protein>
<evidence type="ECO:0000313" key="1">
    <source>
        <dbReference type="EMBL" id="QJA92872.1"/>
    </source>
</evidence>
<sequence>MAIQIDRDREWFPMMNKILGKLDKIKDEIDLIKSNTELQLKDFDKVVKEKKVK</sequence>
<organism evidence="1">
    <name type="scientific">viral metagenome</name>
    <dbReference type="NCBI Taxonomy" id="1070528"/>
    <lineage>
        <taxon>unclassified sequences</taxon>
        <taxon>metagenomes</taxon>
        <taxon>organismal metagenomes</taxon>
    </lineage>
</organism>
<proteinExistence type="predicted"/>
<dbReference type="EMBL" id="MT143103">
    <property type="protein sequence ID" value="QJA92872.1"/>
    <property type="molecule type" value="Genomic_DNA"/>
</dbReference>